<evidence type="ECO:0000313" key="14">
    <source>
        <dbReference type="EMBL" id="CAF3809254.1"/>
    </source>
</evidence>
<evidence type="ECO:0000313" key="10">
    <source>
        <dbReference type="EMBL" id="CAF2018412.1"/>
    </source>
</evidence>
<feature type="compositionally biased region" description="Polar residues" evidence="5">
    <location>
        <begin position="1"/>
        <end position="21"/>
    </location>
</feature>
<dbReference type="GO" id="GO:0051639">
    <property type="term" value="P:actin filament network formation"/>
    <property type="evidence" value="ECO:0007669"/>
    <property type="project" value="TreeGrafter"/>
</dbReference>
<dbReference type="PROSITE" id="PS50222">
    <property type="entry name" value="EF_HAND_2"/>
    <property type="match status" value="1"/>
</dbReference>
<dbReference type="EMBL" id="CAJNRE010003415">
    <property type="protein sequence ID" value="CAF2018412.1"/>
    <property type="molecule type" value="Genomic_DNA"/>
</dbReference>
<accession>A0A816U590</accession>
<evidence type="ECO:0000256" key="4">
    <source>
        <dbReference type="ARBA" id="ARBA00023203"/>
    </source>
</evidence>
<evidence type="ECO:0000313" key="13">
    <source>
        <dbReference type="EMBL" id="CAF3777879.1"/>
    </source>
</evidence>
<dbReference type="EMBL" id="CAJNOV010000889">
    <property type="protein sequence ID" value="CAF1042323.1"/>
    <property type="molecule type" value="Genomic_DNA"/>
</dbReference>
<dbReference type="EMBL" id="CAJNRF010004005">
    <property type="protein sequence ID" value="CAF2054998.1"/>
    <property type="molecule type" value="Genomic_DNA"/>
</dbReference>
<evidence type="ECO:0000313" key="11">
    <source>
        <dbReference type="EMBL" id="CAF2054998.1"/>
    </source>
</evidence>
<evidence type="ECO:0000313" key="17">
    <source>
        <dbReference type="Proteomes" id="UP000663887"/>
    </source>
</evidence>
<dbReference type="Gene3D" id="1.10.238.10">
    <property type="entry name" value="EF-hand"/>
    <property type="match status" value="1"/>
</dbReference>
<dbReference type="InterPro" id="IPR001589">
    <property type="entry name" value="Actinin_actin-bd_CS"/>
</dbReference>
<evidence type="ECO:0000259" key="7">
    <source>
        <dbReference type="PROSITE" id="PS50222"/>
    </source>
</evidence>
<dbReference type="InterPro" id="IPR036872">
    <property type="entry name" value="CH_dom_sf"/>
</dbReference>
<evidence type="ECO:0000313" key="12">
    <source>
        <dbReference type="EMBL" id="CAF2104777.1"/>
    </source>
</evidence>
<name>A0A816U590_9BILA</name>
<dbReference type="EMBL" id="CAJNRG010008521">
    <property type="protein sequence ID" value="CAF2104777.1"/>
    <property type="molecule type" value="Genomic_DNA"/>
</dbReference>
<protein>
    <recommendedName>
        <fullName evidence="18">Fimbrin</fullName>
    </recommendedName>
</protein>
<keyword evidence="4" id="KW-0009">Actin-binding</keyword>
<dbReference type="EMBL" id="CAJNOW010017845">
    <property type="protein sequence ID" value="CAF1660701.1"/>
    <property type="molecule type" value="Genomic_DNA"/>
</dbReference>
<evidence type="ECO:0000313" key="16">
    <source>
        <dbReference type="Proteomes" id="UP000663866"/>
    </source>
</evidence>
<dbReference type="EMBL" id="CAJOBG010000209">
    <property type="protein sequence ID" value="CAF3777879.1"/>
    <property type="molecule type" value="Genomic_DNA"/>
</dbReference>
<dbReference type="Gene3D" id="1.10.418.10">
    <property type="entry name" value="Calponin-like domain"/>
    <property type="match status" value="4"/>
</dbReference>
<evidence type="ECO:0000256" key="2">
    <source>
        <dbReference type="ARBA" id="ARBA00022737"/>
    </source>
</evidence>
<dbReference type="Proteomes" id="UP000663887">
    <property type="component" value="Unassembled WGS sequence"/>
</dbReference>
<dbReference type="FunFam" id="1.10.418.10:FF:000010">
    <property type="entry name" value="Plastin-3 isoform 1"/>
    <property type="match status" value="1"/>
</dbReference>
<keyword evidence="2" id="KW-0677">Repeat</keyword>
<evidence type="ECO:0000313" key="8">
    <source>
        <dbReference type="EMBL" id="CAF1042323.1"/>
    </source>
</evidence>
<evidence type="ECO:0000313" key="15">
    <source>
        <dbReference type="EMBL" id="CAF3839930.1"/>
    </source>
</evidence>
<feature type="region of interest" description="Disordered" evidence="5">
    <location>
        <begin position="1"/>
        <end position="27"/>
    </location>
</feature>
<keyword evidence="3" id="KW-0106">Calcium</keyword>
<dbReference type="CDD" id="cd21298">
    <property type="entry name" value="CH_PLS_rpt3"/>
    <property type="match status" value="1"/>
</dbReference>
<dbReference type="GO" id="GO:0051017">
    <property type="term" value="P:actin filament bundle assembly"/>
    <property type="evidence" value="ECO:0007669"/>
    <property type="project" value="InterPro"/>
</dbReference>
<dbReference type="SMART" id="SM00054">
    <property type="entry name" value="EFh"/>
    <property type="match status" value="1"/>
</dbReference>
<dbReference type="CDD" id="cd21301">
    <property type="entry name" value="CH_PLS_rpt4"/>
    <property type="match status" value="1"/>
</dbReference>
<dbReference type="PANTHER" id="PTHR19961:SF18">
    <property type="entry name" value="FI19014P1"/>
    <property type="match status" value="1"/>
</dbReference>
<dbReference type="OrthoDB" id="431378at2759"/>
<dbReference type="InterPro" id="IPR018247">
    <property type="entry name" value="EF_Hand_1_Ca_BS"/>
</dbReference>
<evidence type="ECO:0000256" key="5">
    <source>
        <dbReference type="SAM" id="MobiDB-lite"/>
    </source>
</evidence>
<dbReference type="InterPro" id="IPR011992">
    <property type="entry name" value="EF-hand-dom_pair"/>
</dbReference>
<dbReference type="FunFam" id="1.10.418.10:FF:000042">
    <property type="entry name" value="Fimbrin, putative"/>
    <property type="match status" value="1"/>
</dbReference>
<dbReference type="PANTHER" id="PTHR19961">
    <property type="entry name" value="FIMBRIN/PLASTIN"/>
    <property type="match status" value="1"/>
</dbReference>
<sequence length="671" mass="76016">MSSSFPAFRNSNVNRANSTGDDSSKDLKSNIRESRWIQPEQWQLPEVEQKFKEGAISFSEVLGMLQNLGIKVQRFELDRILEKHDRNKDGQLSKEEFEDLYLKLRAEKDPGSTWNKTVKPMVRGVDRFVTKNNDASGDINSNSSTVDKDQEASGPYHSVLVEERVWTTNWVNQLLADDAHLNLRTNPIDTQDPHGLYKRCQDGILLCKLINIAVPKTIDERAINLNFSKQDIFRQSENLELAINSARGIGCKVVNIHSENISKGVPHLVMGLLWQIIRMQLTSEINLKHVPGLVLLLRDGETAESLLKLSPEELLLRWVNYQLQRSQYKGKPVSNFSNDIKDSEAYTYLLNVIAPANTKPPLTHNPLNETDLRRRAELMLQESDKIKARAHITPEDVVKGNPKLNFAFVANLFNTYPALELAPEKAPEPGIIIEETREEKTYRNFINSLGIEPHVNYLYSDLCDGLIILQLYDIIRPNTVDWPKIYKTFNAIKERFQKLNNCNFAVNYAKDPLNFKVTGIGGADILEGNKTLTLGLVWQIMRAYTLSILQKLANSSKPIADKDIINWANEKLQSTNKKTVLTSFQDQALSDSMLICDLIDAIKPGSVQYNLLKTSGTPEAKMDNALYAISMARKIGSRIYALPEDIVETKQKMLLTVFACLMATDMLVPKK</sequence>
<feature type="domain" description="Calponin-homology (CH)" evidence="6">
    <location>
        <begin position="161"/>
        <end position="281"/>
    </location>
</feature>
<feature type="domain" description="Calponin-homology (CH)" evidence="6">
    <location>
        <begin position="558"/>
        <end position="666"/>
    </location>
</feature>
<dbReference type="GO" id="GO:0005884">
    <property type="term" value="C:actin filament"/>
    <property type="evidence" value="ECO:0007669"/>
    <property type="project" value="TreeGrafter"/>
</dbReference>
<dbReference type="Proteomes" id="UP000663855">
    <property type="component" value="Unassembled WGS sequence"/>
</dbReference>
<dbReference type="Proteomes" id="UP000663824">
    <property type="component" value="Unassembled WGS sequence"/>
</dbReference>
<dbReference type="EMBL" id="CAJOBF010000586">
    <property type="protein sequence ID" value="CAF3839930.1"/>
    <property type="molecule type" value="Genomic_DNA"/>
</dbReference>
<gene>
    <name evidence="8" type="ORF">CJN711_LOCUS4338</name>
    <name evidence="9" type="ORF">KQP761_LOCUS31966</name>
    <name evidence="10" type="ORF">MBJ925_LOCUS9117</name>
    <name evidence="13" type="ORF">OVN521_LOCUS2620</name>
    <name evidence="14" type="ORF">SMN809_LOCUS1629</name>
    <name evidence="15" type="ORF">UXM345_LOCUS7157</name>
    <name evidence="11" type="ORF">WKI299_LOCUS11015</name>
    <name evidence="12" type="ORF">XDN619_LOCUS19489</name>
</gene>
<evidence type="ECO:0008006" key="18">
    <source>
        <dbReference type="Google" id="ProtNLM"/>
    </source>
</evidence>
<dbReference type="Proteomes" id="UP000676336">
    <property type="component" value="Unassembled WGS sequence"/>
</dbReference>
<organism evidence="12 17">
    <name type="scientific">Rotaria magnacalcarata</name>
    <dbReference type="NCBI Taxonomy" id="392030"/>
    <lineage>
        <taxon>Eukaryota</taxon>
        <taxon>Metazoa</taxon>
        <taxon>Spiralia</taxon>
        <taxon>Gnathifera</taxon>
        <taxon>Rotifera</taxon>
        <taxon>Eurotatoria</taxon>
        <taxon>Bdelloidea</taxon>
        <taxon>Philodinida</taxon>
        <taxon>Philodinidae</taxon>
        <taxon>Rotaria</taxon>
    </lineage>
</organism>
<reference evidence="12" key="1">
    <citation type="submission" date="2021-02" db="EMBL/GenBank/DDBJ databases">
        <authorList>
            <person name="Nowell W R."/>
        </authorList>
    </citation>
    <scope>NUCLEOTIDE SEQUENCE</scope>
</reference>
<dbReference type="EMBL" id="CAJOBI010000260">
    <property type="protein sequence ID" value="CAF3809254.1"/>
    <property type="molecule type" value="Genomic_DNA"/>
</dbReference>
<proteinExistence type="predicted"/>
<dbReference type="SUPFAM" id="SSF47576">
    <property type="entry name" value="Calponin-homology domain, CH-domain"/>
    <property type="match status" value="1"/>
</dbReference>
<dbReference type="SUPFAM" id="SSF47473">
    <property type="entry name" value="EF-hand"/>
    <property type="match status" value="1"/>
</dbReference>
<dbReference type="Proteomes" id="UP000663866">
    <property type="component" value="Unassembled WGS sequence"/>
</dbReference>
<evidence type="ECO:0000256" key="1">
    <source>
        <dbReference type="ARBA" id="ARBA00022723"/>
    </source>
</evidence>
<dbReference type="InterPro" id="IPR002048">
    <property type="entry name" value="EF_hand_dom"/>
</dbReference>
<dbReference type="Proteomes" id="UP000663842">
    <property type="component" value="Unassembled WGS sequence"/>
</dbReference>
<dbReference type="SMART" id="SM00033">
    <property type="entry name" value="CH"/>
    <property type="match status" value="4"/>
</dbReference>
<dbReference type="PROSITE" id="PS00020">
    <property type="entry name" value="ACTININ_2"/>
    <property type="match status" value="1"/>
</dbReference>
<keyword evidence="16" id="KW-1185">Reference proteome</keyword>
<evidence type="ECO:0000259" key="6">
    <source>
        <dbReference type="PROSITE" id="PS50021"/>
    </source>
</evidence>
<dbReference type="GO" id="GO:0005737">
    <property type="term" value="C:cytoplasm"/>
    <property type="evidence" value="ECO:0007669"/>
    <property type="project" value="TreeGrafter"/>
</dbReference>
<dbReference type="InterPro" id="IPR039959">
    <property type="entry name" value="Fimbrin/Plastin"/>
</dbReference>
<dbReference type="PROSITE" id="PS00018">
    <property type="entry name" value="EF_HAND_1"/>
    <property type="match status" value="1"/>
</dbReference>
<dbReference type="CDD" id="cd00051">
    <property type="entry name" value="EFh"/>
    <property type="match status" value="1"/>
</dbReference>
<dbReference type="Proteomes" id="UP000663834">
    <property type="component" value="Unassembled WGS sequence"/>
</dbReference>
<evidence type="ECO:0000256" key="3">
    <source>
        <dbReference type="ARBA" id="ARBA00022837"/>
    </source>
</evidence>
<dbReference type="GO" id="GO:0051015">
    <property type="term" value="F:actin filament binding"/>
    <property type="evidence" value="ECO:0007669"/>
    <property type="project" value="InterPro"/>
</dbReference>
<dbReference type="GO" id="GO:0032432">
    <property type="term" value="C:actin filament bundle"/>
    <property type="evidence" value="ECO:0007669"/>
    <property type="project" value="TreeGrafter"/>
</dbReference>
<dbReference type="PROSITE" id="PS50021">
    <property type="entry name" value="CH"/>
    <property type="match status" value="4"/>
</dbReference>
<evidence type="ECO:0000313" key="9">
    <source>
        <dbReference type="EMBL" id="CAF1660701.1"/>
    </source>
</evidence>
<keyword evidence="1" id="KW-0479">Metal-binding</keyword>
<dbReference type="GO" id="GO:0005509">
    <property type="term" value="F:calcium ion binding"/>
    <property type="evidence" value="ECO:0007669"/>
    <property type="project" value="InterPro"/>
</dbReference>
<feature type="domain" description="EF-hand" evidence="7">
    <location>
        <begin position="72"/>
        <end position="107"/>
    </location>
</feature>
<comment type="caution">
    <text evidence="12">The sequence shown here is derived from an EMBL/GenBank/DDBJ whole genome shotgun (WGS) entry which is preliminary data.</text>
</comment>
<dbReference type="AlphaFoldDB" id="A0A816U590"/>
<dbReference type="InterPro" id="IPR001715">
    <property type="entry name" value="CH_dom"/>
</dbReference>
<feature type="domain" description="Calponin-homology (CH)" evidence="6">
    <location>
        <begin position="436"/>
        <end position="545"/>
    </location>
</feature>
<feature type="domain" description="Calponin-homology (CH)" evidence="6">
    <location>
        <begin position="309"/>
        <end position="417"/>
    </location>
</feature>
<dbReference type="Pfam" id="PF00307">
    <property type="entry name" value="CH"/>
    <property type="match status" value="4"/>
</dbReference>
<dbReference type="Proteomes" id="UP000663856">
    <property type="component" value="Unassembled WGS sequence"/>
</dbReference>